<dbReference type="Gene3D" id="1.10.10.10">
    <property type="entry name" value="Winged helix-like DNA-binding domain superfamily/Winged helix DNA-binding domain"/>
    <property type="match status" value="1"/>
</dbReference>
<evidence type="ECO:0000313" key="2">
    <source>
        <dbReference type="EMBL" id="MBA8793602.1"/>
    </source>
</evidence>
<dbReference type="InterPro" id="IPR007630">
    <property type="entry name" value="RNA_pol_sigma70_r4"/>
</dbReference>
<proteinExistence type="predicted"/>
<keyword evidence="3" id="KW-1185">Reference proteome</keyword>
<accession>A0A7W3P585</accession>
<dbReference type="SUPFAM" id="SSF88659">
    <property type="entry name" value="Sigma3 and sigma4 domains of RNA polymerase sigma factors"/>
    <property type="match status" value="1"/>
</dbReference>
<name>A0A7W3P585_9ACTN</name>
<dbReference type="InterPro" id="IPR013324">
    <property type="entry name" value="RNA_pol_sigma_r3/r4-like"/>
</dbReference>
<evidence type="ECO:0000259" key="1">
    <source>
        <dbReference type="Pfam" id="PF04545"/>
    </source>
</evidence>
<protein>
    <recommendedName>
        <fullName evidence="1">RNA polymerase sigma-70 region 4 domain-containing protein</fullName>
    </recommendedName>
</protein>
<dbReference type="GO" id="GO:0006352">
    <property type="term" value="P:DNA-templated transcription initiation"/>
    <property type="evidence" value="ECO:0007669"/>
    <property type="project" value="InterPro"/>
</dbReference>
<dbReference type="GO" id="GO:0003700">
    <property type="term" value="F:DNA-binding transcription factor activity"/>
    <property type="evidence" value="ECO:0007669"/>
    <property type="project" value="InterPro"/>
</dbReference>
<feature type="domain" description="RNA polymerase sigma-70 region 4" evidence="1">
    <location>
        <begin position="166"/>
        <end position="211"/>
    </location>
</feature>
<reference evidence="2 3" key="1">
    <citation type="submission" date="2020-07" db="EMBL/GenBank/DDBJ databases">
        <title>Sequencing the genomes of 1000 actinobacteria strains.</title>
        <authorList>
            <person name="Klenk H.-P."/>
        </authorList>
    </citation>
    <scope>NUCLEOTIDE SEQUENCE [LARGE SCALE GENOMIC DNA]</scope>
    <source>
        <strain evidence="2 3">DSM 100723</strain>
    </source>
</reference>
<evidence type="ECO:0000313" key="3">
    <source>
        <dbReference type="Proteomes" id="UP000523079"/>
    </source>
</evidence>
<sequence length="221" mass="23627">MADRPERQIADWADEPRLADCRTPADVLARVGADPDPVLGRLIRAEQEGGGTRSDPSGPIGVAALVLLRAMVPKMIRMAHRDPSADLDDYLTHLWVRVRTYPLERRPRRIAANLALDTLKAVRSEGGGPDDPVDQLGPGLPGWVLGTPEPGGVSATAVIASAAELGLLDPQSQAVLHAVYVEGRPGADVAERLRISHAMVRYRCSRAVRRLAAHAGELAAA</sequence>
<organism evidence="2 3">
    <name type="scientific">Microlunatus kandeliicorticis</name>
    <dbReference type="NCBI Taxonomy" id="1759536"/>
    <lineage>
        <taxon>Bacteria</taxon>
        <taxon>Bacillati</taxon>
        <taxon>Actinomycetota</taxon>
        <taxon>Actinomycetes</taxon>
        <taxon>Propionibacteriales</taxon>
        <taxon>Propionibacteriaceae</taxon>
        <taxon>Microlunatus</taxon>
    </lineage>
</organism>
<dbReference type="EMBL" id="JACGWT010000002">
    <property type="protein sequence ID" value="MBA8793602.1"/>
    <property type="molecule type" value="Genomic_DNA"/>
</dbReference>
<dbReference type="InterPro" id="IPR036388">
    <property type="entry name" value="WH-like_DNA-bd_sf"/>
</dbReference>
<dbReference type="RefSeq" id="WP_182559200.1">
    <property type="nucleotide sequence ID" value="NZ_JACGWT010000002.1"/>
</dbReference>
<dbReference type="Pfam" id="PF04545">
    <property type="entry name" value="Sigma70_r4"/>
    <property type="match status" value="1"/>
</dbReference>
<comment type="caution">
    <text evidence="2">The sequence shown here is derived from an EMBL/GenBank/DDBJ whole genome shotgun (WGS) entry which is preliminary data.</text>
</comment>
<dbReference type="Proteomes" id="UP000523079">
    <property type="component" value="Unassembled WGS sequence"/>
</dbReference>
<dbReference type="AlphaFoldDB" id="A0A7W3P585"/>
<gene>
    <name evidence="2" type="ORF">FHX74_001207</name>
</gene>